<protein>
    <recommendedName>
        <fullName evidence="6">Ubiquinone biosynthesis protein COQ7</fullName>
    </recommendedName>
</protein>
<accession>A0A388SCU1</accession>
<dbReference type="InterPro" id="IPR009078">
    <property type="entry name" value="Ferritin-like_SF"/>
</dbReference>
<dbReference type="GO" id="GO:0140737">
    <property type="term" value="C:encapsulin nanocompartment"/>
    <property type="evidence" value="ECO:0007669"/>
    <property type="project" value="UniProtKB-SubCell"/>
</dbReference>
<comment type="caution">
    <text evidence="4">The sequence shown here is derived from an EMBL/GenBank/DDBJ whole genome shotgun (WGS) entry which is preliminary data.</text>
</comment>
<evidence type="ECO:0008006" key="6">
    <source>
        <dbReference type="Google" id="ProtNLM"/>
    </source>
</evidence>
<evidence type="ECO:0000256" key="3">
    <source>
        <dbReference type="SAM" id="MobiDB-lite"/>
    </source>
</evidence>
<evidence type="ECO:0000313" key="4">
    <source>
        <dbReference type="EMBL" id="GBO94035.1"/>
    </source>
</evidence>
<dbReference type="SUPFAM" id="SSF47240">
    <property type="entry name" value="Ferritin-like"/>
    <property type="match status" value="1"/>
</dbReference>
<reference evidence="4 5" key="1">
    <citation type="journal article" date="2018" name="Int. J. Syst. Evol. Microbiol.">
        <title>Mesosutterella multiformis gen. nov., sp. nov., a member of the family Sutterellaceae and Sutterella megalosphaeroides sp. nov., isolated from human faeces.</title>
        <authorList>
            <person name="Sakamoto M."/>
            <person name="Ikeyama N."/>
            <person name="Kunihiro T."/>
            <person name="Iino T."/>
            <person name="Yuki M."/>
            <person name="Ohkuma M."/>
        </authorList>
    </citation>
    <scope>NUCLEOTIDE SEQUENCE [LARGE SCALE GENOMIC DNA]</scope>
    <source>
        <strain evidence="4 5">4NBBH2</strain>
    </source>
</reference>
<sequence length="128" mass="13829">MAFGDPFAANVERKMTKGELIQAIRADISGELDAIYGYDAHVQATDDPVAIAVLSDIRDEEKAHIGELMTLLRYLDPDEAKHFASGQAEVAEMFEKLGIKTEETAETAEAEGDDAPAESKLTIGSMKA</sequence>
<dbReference type="Gene3D" id="6.10.140.1960">
    <property type="match status" value="1"/>
</dbReference>
<gene>
    <name evidence="4" type="ORF">MESMUL_13890</name>
</gene>
<dbReference type="InterPro" id="IPR051429">
    <property type="entry name" value="Encapsulin_nc"/>
</dbReference>
<organism evidence="4 5">
    <name type="scientific">Mesosutterella multiformis</name>
    <dbReference type="NCBI Taxonomy" id="2259133"/>
    <lineage>
        <taxon>Bacteria</taxon>
        <taxon>Pseudomonadati</taxon>
        <taxon>Pseudomonadota</taxon>
        <taxon>Betaproteobacteria</taxon>
        <taxon>Burkholderiales</taxon>
        <taxon>Sutterellaceae</taxon>
        <taxon>Mesosutterella</taxon>
    </lineage>
</organism>
<dbReference type="PANTHER" id="PTHR37165:SF1">
    <property type="entry name" value="TYPE 1 ENCAPSULIN SHELL PROTEIN"/>
    <property type="match status" value="1"/>
</dbReference>
<evidence type="ECO:0000256" key="1">
    <source>
        <dbReference type="ARBA" id="ARBA00033738"/>
    </source>
</evidence>
<evidence type="ECO:0000313" key="5">
    <source>
        <dbReference type="Proteomes" id="UP000266091"/>
    </source>
</evidence>
<keyword evidence="5" id="KW-1185">Reference proteome</keyword>
<keyword evidence="2" id="KW-1284">Encapsulin nanocompartment</keyword>
<comment type="subcellular location">
    <subcellularLocation>
        <location evidence="1">Encapsulin nanocompartment</location>
    </subcellularLocation>
</comment>
<feature type="compositionally biased region" description="Acidic residues" evidence="3">
    <location>
        <begin position="104"/>
        <end position="116"/>
    </location>
</feature>
<dbReference type="RefSeq" id="WP_116270306.1">
    <property type="nucleotide sequence ID" value="NZ_BHWA01000009.1"/>
</dbReference>
<evidence type="ECO:0000256" key="2">
    <source>
        <dbReference type="ARBA" id="ARBA00033787"/>
    </source>
</evidence>
<proteinExistence type="predicted"/>
<name>A0A388SCU1_9BURK</name>
<dbReference type="Proteomes" id="UP000266091">
    <property type="component" value="Unassembled WGS sequence"/>
</dbReference>
<dbReference type="EMBL" id="BGZJ01000001">
    <property type="protein sequence ID" value="GBO94035.1"/>
    <property type="molecule type" value="Genomic_DNA"/>
</dbReference>
<dbReference type="PANTHER" id="PTHR37165">
    <property type="entry name" value="PEPTIDASE U56 FAMILY"/>
    <property type="match status" value="1"/>
</dbReference>
<accession>A0A401LMP9</accession>
<dbReference type="OrthoDB" id="5381996at2"/>
<dbReference type="AlphaFoldDB" id="A0A388SCU1"/>
<feature type="region of interest" description="Disordered" evidence="3">
    <location>
        <begin position="101"/>
        <end position="128"/>
    </location>
</feature>